<dbReference type="EMBL" id="CP017599">
    <property type="protein sequence ID" value="AOX00533.1"/>
    <property type="molecule type" value="Genomic_DNA"/>
</dbReference>
<organism evidence="2 4">
    <name type="scientific">Moorena producens PAL-8-15-08-1</name>
    <dbReference type="NCBI Taxonomy" id="1458985"/>
    <lineage>
        <taxon>Bacteria</taxon>
        <taxon>Bacillati</taxon>
        <taxon>Cyanobacteriota</taxon>
        <taxon>Cyanophyceae</taxon>
        <taxon>Coleofasciculales</taxon>
        <taxon>Coleofasciculaceae</taxon>
        <taxon>Moorena</taxon>
    </lineage>
</organism>
<dbReference type="AlphaFoldDB" id="A0A1D8TRE0"/>
<evidence type="ECO:0000256" key="1">
    <source>
        <dbReference type="SAM" id="MobiDB-lite"/>
    </source>
</evidence>
<proteinExistence type="predicted"/>
<reference evidence="2" key="2">
    <citation type="journal article" date="2017" name="Proc. Natl. Acad. Sci. U.S.A.">
        <title>Comparative genomics uncovers the prolific and distinctive metabolic potential of the cyanobacterial genus Moorea.</title>
        <authorList>
            <person name="Leao T."/>
            <person name="Castelao G."/>
            <person name="Korobeynikov A."/>
            <person name="Monroe E.A."/>
            <person name="Podell S."/>
            <person name="Glukhov E."/>
            <person name="Allen E.E."/>
            <person name="Gerwick W.H."/>
            <person name="Gerwick L."/>
        </authorList>
    </citation>
    <scope>NUCLEOTIDE SEQUENCE</scope>
    <source>
        <strain evidence="2">PAL-8-15-08-1</strain>
    </source>
</reference>
<evidence type="ECO:0000313" key="4">
    <source>
        <dbReference type="Proteomes" id="UP000177870"/>
    </source>
</evidence>
<accession>A0A1D8TRE0</accession>
<dbReference type="EMBL" id="CP017599">
    <property type="protein sequence ID" value="AOX00231.1"/>
    <property type="molecule type" value="Genomic_DNA"/>
</dbReference>
<sequence length="70" mass="7929">MNSFRFAPIQNSKLLIQNDNQWGLPELINSKFVQCLDAKREWGKPRQSLMGGTPKTALPPQDRAASLLDF</sequence>
<dbReference type="Proteomes" id="UP000177870">
    <property type="component" value="Chromosome"/>
</dbReference>
<dbReference type="KEGG" id="mpro:BJP34_14710"/>
<dbReference type="KEGG" id="mpro:BJP34_12910"/>
<reference evidence="4" key="1">
    <citation type="submission" date="2016-10" db="EMBL/GenBank/DDBJ databases">
        <title>Comparative genomics uncovers the prolific and rare metabolic potential of the cyanobacterial genus Moorea.</title>
        <authorList>
            <person name="Leao T."/>
            <person name="Castelao G."/>
            <person name="Korobeynikov A."/>
            <person name="Monroe E.A."/>
            <person name="Podell S."/>
            <person name="Glukhov E."/>
            <person name="Allen E."/>
            <person name="Gerwick W.H."/>
            <person name="Gerwick L."/>
        </authorList>
    </citation>
    <scope>NUCLEOTIDE SEQUENCE [LARGE SCALE GENOMIC DNA]</scope>
    <source>
        <strain evidence="4">PAL-8-15-08-1</strain>
    </source>
</reference>
<evidence type="ECO:0000313" key="2">
    <source>
        <dbReference type="EMBL" id="AOX00231.1"/>
    </source>
</evidence>
<evidence type="ECO:0000313" key="3">
    <source>
        <dbReference type="EMBL" id="AOX00533.1"/>
    </source>
</evidence>
<protein>
    <submittedName>
        <fullName evidence="2">Uncharacterized protein</fullName>
    </submittedName>
</protein>
<gene>
    <name evidence="2" type="ORF">BJP34_12910</name>
    <name evidence="3" type="ORF">BJP34_14710</name>
</gene>
<name>A0A1D8TRE0_9CYAN</name>
<feature type="region of interest" description="Disordered" evidence="1">
    <location>
        <begin position="45"/>
        <end position="70"/>
    </location>
</feature>